<evidence type="ECO:0000313" key="2">
    <source>
        <dbReference type="Proteomes" id="UP000195719"/>
    </source>
</evidence>
<dbReference type="AlphaFoldDB" id="A0A1Y6MCR1"/>
<dbReference type="EMBL" id="FYAJ01000001">
    <property type="protein sequence ID" value="SMY33548.1"/>
    <property type="molecule type" value="Genomic_DNA"/>
</dbReference>
<keyword evidence="2" id="KW-1185">Reference proteome</keyword>
<protein>
    <submittedName>
        <fullName evidence="1">Uncharacterized protein</fullName>
    </submittedName>
</protein>
<gene>
    <name evidence="1" type="ORF">PAND9192_01054</name>
</gene>
<evidence type="ECO:0000313" key="1">
    <source>
        <dbReference type="EMBL" id="SMY33548.1"/>
    </source>
</evidence>
<reference evidence="2" key="1">
    <citation type="submission" date="2017-06" db="EMBL/GenBank/DDBJ databases">
        <authorList>
            <person name="Rodrigo-Torres L."/>
            <person name="Arahal R.D."/>
            <person name="Lucena T."/>
        </authorList>
    </citation>
    <scope>NUCLEOTIDE SEQUENCE [LARGE SCALE GENOMIC DNA]</scope>
    <source>
        <strain evidence="2">CECT 9192</strain>
    </source>
</reference>
<accession>A0A1Y6MCR1</accession>
<proteinExistence type="predicted"/>
<name>A0A1Y6MCR1_9GAMM</name>
<dbReference type="Proteomes" id="UP000195719">
    <property type="component" value="Unassembled WGS sequence"/>
</dbReference>
<sequence>MFGLYNNYKMNKNDDRSADLSLLTERNNTEALKYMLRILFLGVILYFI</sequence>
<organism evidence="1 2">
    <name type="scientific">Photobacterium andalusiense</name>
    <dbReference type="NCBI Taxonomy" id="2204296"/>
    <lineage>
        <taxon>Bacteria</taxon>
        <taxon>Pseudomonadati</taxon>
        <taxon>Pseudomonadota</taxon>
        <taxon>Gammaproteobacteria</taxon>
        <taxon>Vibrionales</taxon>
        <taxon>Vibrionaceae</taxon>
        <taxon>Photobacterium</taxon>
    </lineage>
</organism>